<feature type="domain" description="Disintegrin" evidence="12">
    <location>
        <begin position="277"/>
        <end position="333"/>
    </location>
</feature>
<feature type="disulfide bond" evidence="8">
    <location>
        <begin position="808"/>
        <end position="813"/>
    </location>
</feature>
<dbReference type="SUPFAM" id="SSF57552">
    <property type="entry name" value="Blood coagulation inhibitor (disintegrin)"/>
    <property type="match status" value="2"/>
</dbReference>
<keyword evidence="7" id="KW-0245">EGF-like domain</keyword>
<feature type="domain" description="Peptidase M12B" evidence="13">
    <location>
        <begin position="691"/>
        <end position="851"/>
    </location>
</feature>
<feature type="domain" description="Disintegrin" evidence="12">
    <location>
        <begin position="1176"/>
        <end position="1262"/>
    </location>
</feature>
<feature type="active site" evidence="8">
    <location>
        <position position="210"/>
    </location>
</feature>
<dbReference type="InParanoid" id="L9LEI5"/>
<keyword evidence="2 10" id="KW-0812">Transmembrane</keyword>
<evidence type="ECO:0000256" key="5">
    <source>
        <dbReference type="ARBA" id="ARBA00023157"/>
    </source>
</evidence>
<feature type="compositionally biased region" description="Basic residues" evidence="9">
    <location>
        <begin position="534"/>
        <end position="543"/>
    </location>
</feature>
<dbReference type="PROSITE" id="PS50214">
    <property type="entry name" value="DISINTEGRIN_2"/>
    <property type="match status" value="2"/>
</dbReference>
<evidence type="ECO:0000259" key="11">
    <source>
        <dbReference type="PROSITE" id="PS50026"/>
    </source>
</evidence>
<evidence type="ECO:0000256" key="9">
    <source>
        <dbReference type="SAM" id="MobiDB-lite"/>
    </source>
</evidence>
<dbReference type="PROSITE" id="PS01186">
    <property type="entry name" value="EGF_2"/>
    <property type="match status" value="1"/>
</dbReference>
<evidence type="ECO:0000313" key="15">
    <source>
        <dbReference type="Proteomes" id="UP000011518"/>
    </source>
</evidence>
<evidence type="ECO:0000256" key="1">
    <source>
        <dbReference type="ARBA" id="ARBA00004167"/>
    </source>
</evidence>
<reference evidence="15" key="2">
    <citation type="journal article" date="2013" name="Nat. Commun.">
        <title>Genome of the Chinese tree shrew.</title>
        <authorList>
            <person name="Fan Y."/>
            <person name="Huang Z.Y."/>
            <person name="Cao C.C."/>
            <person name="Chen C.S."/>
            <person name="Chen Y.X."/>
            <person name="Fan D.D."/>
            <person name="He J."/>
            <person name="Hou H.L."/>
            <person name="Hu L."/>
            <person name="Hu X.T."/>
            <person name="Jiang X.T."/>
            <person name="Lai R."/>
            <person name="Lang Y.S."/>
            <person name="Liang B."/>
            <person name="Liao S.G."/>
            <person name="Mu D."/>
            <person name="Ma Y.Y."/>
            <person name="Niu Y.Y."/>
            <person name="Sun X.Q."/>
            <person name="Xia J.Q."/>
            <person name="Xiao J."/>
            <person name="Xiong Z.Q."/>
            <person name="Xu L."/>
            <person name="Yang L."/>
            <person name="Zhang Y."/>
            <person name="Zhao W."/>
            <person name="Zhao X.D."/>
            <person name="Zheng Y.T."/>
            <person name="Zhou J.M."/>
            <person name="Zhu Y.B."/>
            <person name="Zhang G.J."/>
            <person name="Wang J."/>
            <person name="Yao Y.G."/>
        </authorList>
    </citation>
    <scope>NUCLEOTIDE SEQUENCE [LARGE SCALE GENOMIC DNA]</scope>
</reference>
<feature type="binding site" evidence="8">
    <location>
        <position position="213"/>
    </location>
    <ligand>
        <name>Zn(2+)</name>
        <dbReference type="ChEBI" id="CHEBI:29105"/>
        <note>catalytic</note>
    </ligand>
</feature>
<dbReference type="SMART" id="SM00608">
    <property type="entry name" value="ACR"/>
    <property type="match status" value="2"/>
</dbReference>
<dbReference type="InterPro" id="IPR001762">
    <property type="entry name" value="Disintegrin_dom"/>
</dbReference>
<feature type="binding site" evidence="8">
    <location>
        <position position="1120"/>
    </location>
    <ligand>
        <name>Zn(2+)</name>
        <dbReference type="ChEBI" id="CHEBI:29105"/>
        <note>catalytic</note>
    </ligand>
</feature>
<dbReference type="GO" id="GO:0046872">
    <property type="term" value="F:metal ion binding"/>
    <property type="evidence" value="ECO:0007669"/>
    <property type="project" value="UniProtKB-KW"/>
</dbReference>
<feature type="disulfide bond" evidence="6">
    <location>
        <begin position="305"/>
        <end position="325"/>
    </location>
</feature>
<keyword evidence="5 7" id="KW-1015">Disulfide bond</keyword>
<dbReference type="GO" id="GO:0006508">
    <property type="term" value="P:proteolysis"/>
    <property type="evidence" value="ECO:0007669"/>
    <property type="project" value="InterPro"/>
</dbReference>
<evidence type="ECO:0000259" key="13">
    <source>
        <dbReference type="PROSITE" id="PS50215"/>
    </source>
</evidence>
<feature type="binding site" evidence="8">
    <location>
        <position position="209"/>
    </location>
    <ligand>
        <name>Zn(2+)</name>
        <dbReference type="ChEBI" id="CHEBI:29105"/>
        <note>catalytic</note>
    </ligand>
</feature>
<dbReference type="MEROPS" id="M12.956"/>
<keyword evidence="15" id="KW-1185">Reference proteome</keyword>
<dbReference type="Gene3D" id="3.40.1620.60">
    <property type="match status" value="1"/>
</dbReference>
<keyword evidence="14" id="KW-0401">Integrin</keyword>
<evidence type="ECO:0000256" key="3">
    <source>
        <dbReference type="ARBA" id="ARBA00022989"/>
    </source>
</evidence>
<dbReference type="FunFam" id="4.10.70.10:FF:000001">
    <property type="entry name" value="Disintegrin and metalloproteinase domain-containing protein 22"/>
    <property type="match status" value="1"/>
</dbReference>
<dbReference type="InterPro" id="IPR024079">
    <property type="entry name" value="MetalloPept_cat_dom_sf"/>
</dbReference>
<dbReference type="Pfam" id="PF01562">
    <property type="entry name" value="Pep_M12B_propep"/>
    <property type="match status" value="2"/>
</dbReference>
<dbReference type="Pfam" id="PF08516">
    <property type="entry name" value="ADAM_CR"/>
    <property type="match status" value="2"/>
</dbReference>
<dbReference type="GO" id="GO:0007229">
    <property type="term" value="P:integrin-mediated signaling pathway"/>
    <property type="evidence" value="ECO:0007669"/>
    <property type="project" value="UniProtKB-KW"/>
</dbReference>
<dbReference type="Pfam" id="PF00200">
    <property type="entry name" value="Disintegrin"/>
    <property type="match status" value="1"/>
</dbReference>
<dbReference type="CDD" id="cd04269">
    <property type="entry name" value="ZnMc_adamalysin_II_like"/>
    <property type="match status" value="2"/>
</dbReference>
<feature type="disulfide bond" evidence="8">
    <location>
        <begin position="224"/>
        <end position="248"/>
    </location>
</feature>
<feature type="disulfide bond" evidence="6">
    <location>
        <begin position="1234"/>
        <end position="1254"/>
    </location>
</feature>
<dbReference type="InterPro" id="IPR002870">
    <property type="entry name" value="Peptidase_M12B_N"/>
</dbReference>
<dbReference type="InterPro" id="IPR006586">
    <property type="entry name" value="ADAM_Cys-rich"/>
</dbReference>
<dbReference type="GO" id="GO:0016020">
    <property type="term" value="C:membrane"/>
    <property type="evidence" value="ECO:0007669"/>
    <property type="project" value="UniProtKB-SubCell"/>
</dbReference>
<dbReference type="Gene3D" id="4.10.70.10">
    <property type="entry name" value="Disintegrin domain"/>
    <property type="match status" value="2"/>
</dbReference>
<dbReference type="SMART" id="SM00050">
    <property type="entry name" value="DISIN"/>
    <property type="match status" value="2"/>
</dbReference>
<evidence type="ECO:0000256" key="6">
    <source>
        <dbReference type="PROSITE-ProRule" id="PRU00068"/>
    </source>
</evidence>
<dbReference type="STRING" id="246437.L9LEI5"/>
<keyword evidence="8" id="KW-0862">Zinc</keyword>
<dbReference type="PROSITE" id="PS50215">
    <property type="entry name" value="ADAM_MEPRO"/>
    <property type="match status" value="3"/>
</dbReference>
<evidence type="ECO:0000259" key="12">
    <source>
        <dbReference type="PROSITE" id="PS50214"/>
    </source>
</evidence>
<dbReference type="InterPro" id="IPR036436">
    <property type="entry name" value="Disintegrin_dom_sf"/>
</dbReference>
<proteinExistence type="predicted"/>
<dbReference type="PANTHER" id="PTHR11905">
    <property type="entry name" value="ADAM A DISINTEGRIN AND METALLOPROTEASE DOMAIN"/>
    <property type="match status" value="1"/>
</dbReference>
<dbReference type="SUPFAM" id="SSF55486">
    <property type="entry name" value="Metalloproteases ('zincins'), catalytic domain"/>
    <property type="match status" value="3"/>
</dbReference>
<feature type="binding site" evidence="8">
    <location>
        <position position="1110"/>
    </location>
    <ligand>
        <name>Zn(2+)</name>
        <dbReference type="ChEBI" id="CHEBI:29105"/>
        <note>catalytic</note>
    </ligand>
</feature>
<evidence type="ECO:0000256" key="2">
    <source>
        <dbReference type="ARBA" id="ARBA00022692"/>
    </source>
</evidence>
<feature type="disulfide bond" evidence="8">
    <location>
        <begin position="226"/>
        <end position="231"/>
    </location>
</feature>
<feature type="binding site" evidence="8">
    <location>
        <position position="219"/>
    </location>
    <ligand>
        <name>Zn(2+)</name>
        <dbReference type="ChEBI" id="CHEBI:29105"/>
        <note>catalytic</note>
    </ligand>
</feature>
<protein>
    <submittedName>
        <fullName evidence="14">Disintegrin and metalloproteinase domain-containing protein 7</fullName>
    </submittedName>
</protein>
<gene>
    <name evidence="14" type="ORF">TREES_T100011406</name>
</gene>
<dbReference type="EMBL" id="KB320441">
    <property type="protein sequence ID" value="ELW72192.1"/>
    <property type="molecule type" value="Genomic_DNA"/>
</dbReference>
<sequence length="1515" mass="170026">MAATGGGTCAGPPGLSAFPPGPAPRQRQETHETELKYKMTVNGKIAVLHLTKSKNLLAPGYRETYYNSTGKEVTTSPQIMDDCYYQGYITNEKVSDASISTCWGLRGYFSQGDQKYFIEPLSPTNQDGQEHALFKYDPEERKANSTCGIDDILRAHGSGQNVALPGTRRVFKKYNENLEEIRKRVFEMVNHVNMDHSDNLLRVAGTMAHEMGHNFGMFHDSDMCQCPSTRCVMDRALSFYIPTDFSSCSRDSFDKFFEDKLSNCLFNAPLPADIISIPICGNQLVEMGEDCDCGTPEFKNAGMVCRQAKDECDLPEMCDGKTGSCPDDRFRVNGFPCRNGTGYCLMGMCPTLQDQCTQLWGPGGSKYGYCRKVDSTLIPCKANDAMCGKLFCQGGSDNLPWKGRIVTFLTCKTFDPEDKDEEIGMVANGTKCGKNKVCINAECVDIEKAYKSTNCSLKCKGHAVCDHELQCQCKEGWAPPDCEDSSMVFHFSIVVGVLFPLAVIFVVVAIVIRHQSTRGMHKKVQRPLTASGTRPRKQRRKPQAVKSVQSQQERYEPEIQYQIILNGEEVIFHLYKMKQLLAPDYAEIHYSPKGEEITTNLESMEHCYYEGHILNEKNSVASISTCDGLRGYFTHHGQRYLIKPLKSSDQTEHAILLYNQEELDPANRTCGVKNLGRKSDLIRTSRSLKNSEIYKTIDIRVALVGLEIWSDGDKIKVEPNVGTTFNNFLRWYRLHLGKKKIYDHAQLLSGIGFINRRVGMAASNSLCTPASVSVIEAIRKNSVSLVGVMSHELGHVLGMPDVPYDTKCPSGSCVMNQYLSSKFPKDFSTVSRSRFQRYILSQRPNCLLRAPAPKNIITKPVCGNKLLEVGEDCDCGSSQDHCFYQGSIIHEFDSAASISTCNGLSGFFRVRDQRYLIQPVKYSDEGEHLVFKYNPRVTYAANYSCVESNFTQKTAPSNTRSKEDTKMESTPKEKYVELFIVADDNVYRRNSHPQSKLRNRIWGMVNFVNMIYKTLDIHVTLVGFEIWTNGDKIELDSNIETTLLRFSTWQETILKKRKNFDHALLLSGKWLYTHAQGISYRGGMCLPYSSSSVIKDLLPDINIVANRMAHELGHNLGMLHDEFPCTCPSGKCVMDSSGSITIKFCKCSHIQHQQYLKDYKPTCMHNIPFPEKLHDFPYCGNKKVDEGEECDCGPVQECTNPCCDAHKCVLKPGFTCAEGECCEFCQMKKAGSMCRPARDECDLPEVCTGHSPGCPKDQFQVNGFPCKNKESYCFRGKCPSRGDQCSELFDDGAKKSPDICYKMNKKGNKFGYCKNKDNKFLPCEDKDIKCGKIYCAGGQHSSLLGEDKTYHLRDSKQNATIKCKTLFLYHNSKDVGLVASGTKCGDGMVCSNGECLNIEKVYNSTNCPSCDENAVDGHEPECPCEEQAPGYWEETLNVTNIAILVVVLILVIIGVVVVTLLIRYKKCIKLKQVQSPPRDTRGVENKGYFGDEHQTRTEPVFPDIHPPHVRNTYLQ</sequence>
<evidence type="ECO:0000256" key="10">
    <source>
        <dbReference type="SAM" id="Phobius"/>
    </source>
</evidence>
<dbReference type="GO" id="GO:0004222">
    <property type="term" value="F:metalloendopeptidase activity"/>
    <property type="evidence" value="ECO:0007669"/>
    <property type="project" value="InterPro"/>
</dbReference>
<feature type="region of interest" description="Disordered" evidence="9">
    <location>
        <begin position="1"/>
        <end position="30"/>
    </location>
</feature>
<feature type="active site" evidence="8">
    <location>
        <position position="792"/>
    </location>
</feature>
<comment type="subcellular location">
    <subcellularLocation>
        <location evidence="1">Membrane</location>
        <topology evidence="1">Single-pass membrane protein</topology>
    </subcellularLocation>
</comment>
<evidence type="ECO:0000256" key="7">
    <source>
        <dbReference type="PROSITE-ProRule" id="PRU00076"/>
    </source>
</evidence>
<name>L9LEI5_TUPCH</name>
<dbReference type="InterPro" id="IPR001590">
    <property type="entry name" value="Peptidase_M12B"/>
</dbReference>
<reference evidence="15" key="1">
    <citation type="submission" date="2012-07" db="EMBL/GenBank/DDBJ databases">
        <title>Genome of the Chinese tree shrew, a rising model animal genetically related to primates.</title>
        <authorList>
            <person name="Zhang G."/>
            <person name="Fan Y."/>
            <person name="Yao Y."/>
            <person name="Huang Z."/>
        </authorList>
    </citation>
    <scope>NUCLEOTIDE SEQUENCE [LARGE SCALE GENOMIC DNA]</scope>
</reference>
<feature type="transmembrane region" description="Helical" evidence="10">
    <location>
        <begin position="488"/>
        <end position="512"/>
    </location>
</feature>
<organism evidence="14 15">
    <name type="scientific">Tupaia chinensis</name>
    <name type="common">Chinese tree shrew</name>
    <name type="synonym">Tupaia belangeri chinensis</name>
    <dbReference type="NCBI Taxonomy" id="246437"/>
    <lineage>
        <taxon>Eukaryota</taxon>
        <taxon>Metazoa</taxon>
        <taxon>Chordata</taxon>
        <taxon>Craniata</taxon>
        <taxon>Vertebrata</taxon>
        <taxon>Euteleostomi</taxon>
        <taxon>Mammalia</taxon>
        <taxon>Eutheria</taxon>
        <taxon>Euarchontoglires</taxon>
        <taxon>Scandentia</taxon>
        <taxon>Tupaiidae</taxon>
        <taxon>Tupaia</taxon>
    </lineage>
</organism>
<dbReference type="InterPro" id="IPR034027">
    <property type="entry name" value="Reprolysin_adamalysin"/>
</dbReference>
<keyword evidence="8" id="KW-0479">Metal-binding</keyword>
<feature type="disulfide bond" evidence="7">
    <location>
        <begin position="455"/>
        <end position="465"/>
    </location>
</feature>
<feature type="disulfide bond" evidence="7">
    <location>
        <begin position="473"/>
        <end position="482"/>
    </location>
</feature>
<feature type="domain" description="Peptidase M12B" evidence="13">
    <location>
        <begin position="192"/>
        <end position="269"/>
    </location>
</feature>
<dbReference type="InterPro" id="IPR000742">
    <property type="entry name" value="EGF"/>
</dbReference>
<dbReference type="Gene3D" id="3.40.390.10">
    <property type="entry name" value="Collagenase (Catalytic Domain)"/>
    <property type="match status" value="3"/>
</dbReference>
<dbReference type="eggNOG" id="KOG3607">
    <property type="taxonomic scope" value="Eukaryota"/>
</dbReference>
<accession>L9LEI5</accession>
<feature type="transmembrane region" description="Helical" evidence="10">
    <location>
        <begin position="1441"/>
        <end position="1462"/>
    </location>
</feature>
<dbReference type="Pfam" id="PF01421">
    <property type="entry name" value="Reprolysin"/>
    <property type="match status" value="3"/>
</dbReference>
<dbReference type="PANTHER" id="PTHR11905:SF21">
    <property type="entry name" value="DISINTEGRIN AND METALLOPROTEINASE DOMAIN-CONTAINING PROTEIN 7"/>
    <property type="match status" value="1"/>
</dbReference>
<feature type="region of interest" description="Disordered" evidence="9">
    <location>
        <begin position="522"/>
        <end position="551"/>
    </location>
</feature>
<dbReference type="PRINTS" id="PR00289">
    <property type="entry name" value="DISINTEGRIN"/>
</dbReference>
<feature type="domain" description="Peptidase M12B" evidence="13">
    <location>
        <begin position="974"/>
        <end position="1168"/>
    </location>
</feature>
<feature type="active site" evidence="8">
    <location>
        <position position="1111"/>
    </location>
</feature>
<dbReference type="PROSITE" id="PS50026">
    <property type="entry name" value="EGF_3"/>
    <property type="match status" value="1"/>
</dbReference>
<evidence type="ECO:0000256" key="8">
    <source>
        <dbReference type="PROSITE-ProRule" id="PRU00276"/>
    </source>
</evidence>
<keyword evidence="3 10" id="KW-1133">Transmembrane helix</keyword>
<dbReference type="Proteomes" id="UP000011518">
    <property type="component" value="Unassembled WGS sequence"/>
</dbReference>
<evidence type="ECO:0000313" key="14">
    <source>
        <dbReference type="EMBL" id="ELW72192.1"/>
    </source>
</evidence>
<feature type="domain" description="EGF-like" evidence="11">
    <location>
        <begin position="451"/>
        <end position="483"/>
    </location>
</feature>
<comment type="caution">
    <text evidence="7">Lacks conserved residue(s) required for the propagation of feature annotation.</text>
</comment>
<feature type="binding site" evidence="8">
    <location>
        <position position="1114"/>
    </location>
    <ligand>
        <name>Zn(2+)</name>
        <dbReference type="ChEBI" id="CHEBI:29105"/>
        <note>catalytic</note>
    </ligand>
</feature>
<evidence type="ECO:0000256" key="4">
    <source>
        <dbReference type="ARBA" id="ARBA00023136"/>
    </source>
</evidence>
<feature type="disulfide bond" evidence="8">
    <location>
        <begin position="1127"/>
        <end position="1132"/>
    </location>
</feature>
<keyword evidence="4 10" id="KW-0472">Membrane</keyword>
<dbReference type="FunFam" id="3.40.390.10:FF:000002">
    <property type="entry name" value="Disintegrin and metalloproteinase domain-containing protein 22"/>
    <property type="match status" value="1"/>
</dbReference>